<feature type="compositionally biased region" description="Basic and acidic residues" evidence="1">
    <location>
        <begin position="451"/>
        <end position="467"/>
    </location>
</feature>
<proteinExistence type="predicted"/>
<keyword evidence="2" id="KW-1133">Transmembrane helix</keyword>
<feature type="region of interest" description="Disordered" evidence="1">
    <location>
        <begin position="445"/>
        <end position="480"/>
    </location>
</feature>
<organism evidence="3 4">
    <name type="scientific">Legionella cardiaca</name>
    <dbReference type="NCBI Taxonomy" id="1071983"/>
    <lineage>
        <taxon>Bacteria</taxon>
        <taxon>Pseudomonadati</taxon>
        <taxon>Pseudomonadota</taxon>
        <taxon>Gammaproteobacteria</taxon>
        <taxon>Legionellales</taxon>
        <taxon>Legionellaceae</taxon>
        <taxon>Legionella</taxon>
    </lineage>
</organism>
<feature type="transmembrane region" description="Helical" evidence="2">
    <location>
        <begin position="217"/>
        <end position="240"/>
    </location>
</feature>
<keyword evidence="2" id="KW-0812">Transmembrane</keyword>
<feature type="transmembrane region" description="Helical" evidence="2">
    <location>
        <begin position="318"/>
        <end position="337"/>
    </location>
</feature>
<keyword evidence="4" id="KW-1185">Reference proteome</keyword>
<sequence length="656" mass="74825">MKAKKIPYYLLLTLLTMGASLILGFLSFGGMFVLWPILPLAFAAFALSVAYEGEIYLQNLKGALNKLFFKRDYLKRHLANEYLLENFPDTTASDCPEFFKDYEKQLNLLHLYDHKRLDESSLADKKHIEKTLRNMEKWFAQQLFGPNKASKLSHYEADIKKWLDTHKRGKWQTKLDQRRSTFNKVKVFSVVAGAFMGVGTTYLLVEAFAAIPLLATIPFTMLPLFIVPMAAIAGAAYGFLTYNAVTDMINNDTIRKWYNKIRQDLSNGVNPRSVFLAVTAIALVSLAIALTVCTAGTWWTVVKNTRPLFNWMGKIPSFVMGIIHPIITGMSSLVFNLQNTSESLEMIDEATKAKSGLFQRMRESITKGWQKLREKENWWQILNPARILLKLTVTPLRILFFLGHLISIGVTADRVPGVPEILSALLGIISEGFEDAHYFFEHDHDKHHHHEHDEGEHSHEHDENHDLHSHHHESKASAHTKALLKERLASGHGHDHSADIPTRLLKALFSPLYALAAAWDSWASQNNKGTDRKALTFIEAWDKQTGKKKISHVDLHEVEHASKNWQSHYAILRIERFKEKHLEKAVWNKPVAKEKMDALTLLQDELRDGADVEQRLETEGAKSLYQQQRFFNSAGKKTRTEAFLEELPRQISSPAA</sequence>
<feature type="transmembrane region" description="Helical" evidence="2">
    <location>
        <begin position="187"/>
        <end position="211"/>
    </location>
</feature>
<accession>A0ABY8AQZ9</accession>
<evidence type="ECO:0000313" key="3">
    <source>
        <dbReference type="EMBL" id="WED43115.1"/>
    </source>
</evidence>
<keyword evidence="2" id="KW-0472">Membrane</keyword>
<gene>
    <name evidence="3" type="ORF">PXX05_14630</name>
</gene>
<name>A0ABY8AQZ9_9GAMM</name>
<dbReference type="Proteomes" id="UP001222087">
    <property type="component" value="Chromosome"/>
</dbReference>
<protein>
    <submittedName>
        <fullName evidence="3">Uncharacterized protein</fullName>
    </submittedName>
</protein>
<dbReference type="EMBL" id="CP119078">
    <property type="protein sequence ID" value="WED43115.1"/>
    <property type="molecule type" value="Genomic_DNA"/>
</dbReference>
<reference evidence="3 4" key="1">
    <citation type="submission" date="2023-02" db="EMBL/GenBank/DDBJ databases">
        <title>Genome Sequence of L. cardiaca H63T.</title>
        <authorList>
            <person name="Lopez A.E."/>
            <person name="Cianciotto N.P."/>
        </authorList>
    </citation>
    <scope>NUCLEOTIDE SEQUENCE [LARGE SCALE GENOMIC DNA]</scope>
    <source>
        <strain evidence="3 4">H63</strain>
    </source>
</reference>
<evidence type="ECO:0000313" key="4">
    <source>
        <dbReference type="Proteomes" id="UP001222087"/>
    </source>
</evidence>
<evidence type="ECO:0000256" key="2">
    <source>
        <dbReference type="SAM" id="Phobius"/>
    </source>
</evidence>
<evidence type="ECO:0000256" key="1">
    <source>
        <dbReference type="SAM" id="MobiDB-lite"/>
    </source>
</evidence>
<dbReference type="RefSeq" id="WP_275088929.1">
    <property type="nucleotide sequence ID" value="NZ_CP119078.1"/>
</dbReference>
<feature type="transmembrane region" description="Helical" evidence="2">
    <location>
        <begin position="32"/>
        <end position="51"/>
    </location>
</feature>
<feature type="transmembrane region" description="Helical" evidence="2">
    <location>
        <begin position="7"/>
        <end position="26"/>
    </location>
</feature>
<feature type="transmembrane region" description="Helical" evidence="2">
    <location>
        <begin position="274"/>
        <end position="298"/>
    </location>
</feature>